<dbReference type="EMBL" id="AZXY01000002">
    <property type="protein sequence ID" value="KSZ59744.1"/>
    <property type="molecule type" value="Genomic_DNA"/>
</dbReference>
<dbReference type="SUPFAM" id="SSF52540">
    <property type="entry name" value="P-loop containing nucleoside triphosphate hydrolases"/>
    <property type="match status" value="1"/>
</dbReference>
<reference evidence="13" key="1">
    <citation type="submission" date="2015-01" db="EMBL/GenBank/DDBJ databases">
        <title>Draft genome sequence of Rhodococcus pyridinivorans strain KG-16, a hydrocarbon-degrading bacterium.</title>
        <authorList>
            <person name="Aggarwal R.K."/>
            <person name="Dawar C."/>
        </authorList>
    </citation>
    <scope>NUCLEOTIDE SEQUENCE [LARGE SCALE GENOMIC DNA]</scope>
    <source>
        <strain evidence="13">KG-16</strain>
    </source>
</reference>
<evidence type="ECO:0000256" key="3">
    <source>
        <dbReference type="ARBA" id="ARBA00022801"/>
    </source>
</evidence>
<evidence type="ECO:0000256" key="4">
    <source>
        <dbReference type="ARBA" id="ARBA00022840"/>
    </source>
</evidence>
<dbReference type="PANTHER" id="PTHR13710">
    <property type="entry name" value="DNA HELICASE RECQ FAMILY MEMBER"/>
    <property type="match status" value="1"/>
</dbReference>
<dbReference type="InterPro" id="IPR002464">
    <property type="entry name" value="DNA/RNA_helicase_DEAH_CS"/>
</dbReference>
<dbReference type="SMART" id="SM00487">
    <property type="entry name" value="DEXDc"/>
    <property type="match status" value="1"/>
</dbReference>
<dbReference type="InterPro" id="IPR027417">
    <property type="entry name" value="P-loop_NTPase"/>
</dbReference>
<keyword evidence="6" id="KW-0413">Isomerase</keyword>
<keyword evidence="3" id="KW-0378">Hydrolase</keyword>
<dbReference type="PATRIC" id="fig|1441730.3.peg.1303"/>
<dbReference type="GO" id="GO:0003677">
    <property type="term" value="F:DNA binding"/>
    <property type="evidence" value="ECO:0007669"/>
    <property type="project" value="UniProtKB-KW"/>
</dbReference>
<dbReference type="EC" id="5.6.2.4" evidence="8"/>
<evidence type="ECO:0000256" key="6">
    <source>
        <dbReference type="ARBA" id="ARBA00023235"/>
    </source>
</evidence>
<evidence type="ECO:0000256" key="9">
    <source>
        <dbReference type="SAM" id="MobiDB-lite"/>
    </source>
</evidence>
<dbReference type="GO" id="GO:0030894">
    <property type="term" value="C:replisome"/>
    <property type="evidence" value="ECO:0007669"/>
    <property type="project" value="TreeGrafter"/>
</dbReference>
<proteinExistence type="inferred from homology"/>
<dbReference type="GO" id="GO:0043590">
    <property type="term" value="C:bacterial nucleoid"/>
    <property type="evidence" value="ECO:0007669"/>
    <property type="project" value="TreeGrafter"/>
</dbReference>
<name>A0A0V9UP20_9NOCA</name>
<dbReference type="PROSITE" id="PS51192">
    <property type="entry name" value="HELICASE_ATP_BIND_1"/>
    <property type="match status" value="1"/>
</dbReference>
<keyword evidence="2" id="KW-0547">Nucleotide-binding</keyword>
<dbReference type="GO" id="GO:0006281">
    <property type="term" value="P:DNA repair"/>
    <property type="evidence" value="ECO:0007669"/>
    <property type="project" value="TreeGrafter"/>
</dbReference>
<dbReference type="PROSITE" id="PS51194">
    <property type="entry name" value="HELICASE_CTER"/>
    <property type="match status" value="1"/>
</dbReference>
<dbReference type="GO" id="GO:0006310">
    <property type="term" value="P:DNA recombination"/>
    <property type="evidence" value="ECO:0007669"/>
    <property type="project" value="TreeGrafter"/>
</dbReference>
<dbReference type="GO" id="GO:0016787">
    <property type="term" value="F:hydrolase activity"/>
    <property type="evidence" value="ECO:0007669"/>
    <property type="project" value="UniProtKB-KW"/>
</dbReference>
<comment type="similarity">
    <text evidence="1">Belongs to the helicase family. RecQ subfamily.</text>
</comment>
<keyword evidence="12" id="KW-0347">Helicase</keyword>
<feature type="region of interest" description="Disordered" evidence="9">
    <location>
        <begin position="524"/>
        <end position="553"/>
    </location>
</feature>
<accession>A0A0V9UP20</accession>
<keyword evidence="5" id="KW-0238">DNA-binding</keyword>
<evidence type="ECO:0000259" key="10">
    <source>
        <dbReference type="PROSITE" id="PS51192"/>
    </source>
</evidence>
<sequence>MTNSTDLLRDDAEHLLRELAGADARLRDDQWVAIEALVVHRRRALVVQRTGWGKSAVYFISAKLLRRQGRGPTVIVSPLLALMRNQVAAAERAGVHAATINSGNVTEWAAIHERIAAGEVDVLLVSPERLNNPDFRDQVLPSLARDAGLVVVDEAHCVSDWGHDFRPDYRRIRTLVAELGDDIPVLATTATANDRVVADIAAQLGVGGGSDRGGSSNAGSDGTLVLRGGLDRPSLHLSVVRIDEPARRAAWLAQHLKDLPGSGIVYALTVSAARDLAALLTDHGYAVAAYTGQTEPTEREQLEADLLDNKVKALVATSALGMGFDKPDLGFVVHLGAPSSPISYYQQVGRAGRSTERAEVVLLPGPEDRRIWQWFASVAFPDEALVRRVIAALDTERPVSTPALEPRVDLTRSRLEMVLKVLDVDGAVKRVKGGWIATGQPWTYDEERYGRLEEARAAEQEAMLEYERTTECRMVFLRRQLDDPDLDTRSPGCGRCDNCIGSRWETSVGDDEVARTRARLERPGVDLPPRRQWPTGMSTLGIPLSGRITDGPRPGRVLGRLSDLGWGPRLRELLDGPDREVPKAVVDASIAVLAAWDWEERPTAVMAMESPTHPLLIESLASRLAQIGRLRDLGVLRRRSGNTEPTAANSAYRVAALIDAWERPDNVGSSGPILLVDAVTDTGWTFTMAARTLVAAGADAVLPYALASPK</sequence>
<dbReference type="Pfam" id="PF00271">
    <property type="entry name" value="Helicase_C"/>
    <property type="match status" value="1"/>
</dbReference>
<dbReference type="InterPro" id="IPR029057">
    <property type="entry name" value="PRTase-like"/>
</dbReference>
<comment type="catalytic activity">
    <reaction evidence="7">
        <text>Couples ATP hydrolysis with the unwinding of duplex DNA by translocating in the 3'-5' direction.</text>
        <dbReference type="EC" id="5.6.2.4"/>
    </reaction>
</comment>
<evidence type="ECO:0000256" key="1">
    <source>
        <dbReference type="ARBA" id="ARBA00005446"/>
    </source>
</evidence>
<evidence type="ECO:0000256" key="5">
    <source>
        <dbReference type="ARBA" id="ARBA00023125"/>
    </source>
</evidence>
<dbReference type="GO" id="GO:0005737">
    <property type="term" value="C:cytoplasm"/>
    <property type="evidence" value="ECO:0007669"/>
    <property type="project" value="TreeGrafter"/>
</dbReference>
<protein>
    <recommendedName>
        <fullName evidence="8">DNA 3'-5' helicase</fullName>
        <ecNumber evidence="8">5.6.2.4</ecNumber>
    </recommendedName>
</protein>
<dbReference type="Pfam" id="PF00270">
    <property type="entry name" value="DEAD"/>
    <property type="match status" value="1"/>
</dbReference>
<reference evidence="12 13" key="2">
    <citation type="journal article" date="2016" name="Genome Announc.">
        <title>Draft Genome Sequence of a Versatile Hydrocarbon-Degrading Bacterium, Rhodococcus pyridinivorans Strain KG-16, Collected from Oil Fields in India.</title>
        <authorList>
            <person name="Aggarwal R.K."/>
            <person name="Dawar C."/>
            <person name="Phanindranath R."/>
            <person name="Mutnuri L."/>
            <person name="Dayal A.M."/>
        </authorList>
    </citation>
    <scope>NUCLEOTIDE SEQUENCE [LARGE SCALE GENOMIC DNA]</scope>
    <source>
        <strain evidence="12 13">KG-16</strain>
    </source>
</reference>
<gene>
    <name evidence="12" type="ORF">Z045_06145</name>
</gene>
<dbReference type="AlphaFoldDB" id="A0A0V9UP20"/>
<dbReference type="Proteomes" id="UP000053060">
    <property type="component" value="Unassembled WGS sequence"/>
</dbReference>
<dbReference type="GO" id="GO:0005524">
    <property type="term" value="F:ATP binding"/>
    <property type="evidence" value="ECO:0007669"/>
    <property type="project" value="UniProtKB-KW"/>
</dbReference>
<evidence type="ECO:0000256" key="2">
    <source>
        <dbReference type="ARBA" id="ARBA00022741"/>
    </source>
</evidence>
<dbReference type="PANTHER" id="PTHR13710:SF105">
    <property type="entry name" value="ATP-DEPENDENT DNA HELICASE Q1"/>
    <property type="match status" value="1"/>
</dbReference>
<evidence type="ECO:0000313" key="13">
    <source>
        <dbReference type="Proteomes" id="UP000053060"/>
    </source>
</evidence>
<dbReference type="InterPro" id="IPR011545">
    <property type="entry name" value="DEAD/DEAH_box_helicase_dom"/>
</dbReference>
<dbReference type="SUPFAM" id="SSF53271">
    <property type="entry name" value="PRTase-like"/>
    <property type="match status" value="1"/>
</dbReference>
<evidence type="ECO:0000259" key="11">
    <source>
        <dbReference type="PROSITE" id="PS51194"/>
    </source>
</evidence>
<dbReference type="GO" id="GO:0043138">
    <property type="term" value="F:3'-5' DNA helicase activity"/>
    <property type="evidence" value="ECO:0007669"/>
    <property type="project" value="UniProtKB-EC"/>
</dbReference>
<dbReference type="SMART" id="SM00490">
    <property type="entry name" value="HELICc"/>
    <property type="match status" value="1"/>
</dbReference>
<evidence type="ECO:0000256" key="7">
    <source>
        <dbReference type="ARBA" id="ARBA00034617"/>
    </source>
</evidence>
<evidence type="ECO:0000313" key="12">
    <source>
        <dbReference type="EMBL" id="KSZ59744.1"/>
    </source>
</evidence>
<dbReference type="InterPro" id="IPR001650">
    <property type="entry name" value="Helicase_C-like"/>
</dbReference>
<dbReference type="RefSeq" id="WP_060651093.1">
    <property type="nucleotide sequence ID" value="NZ_AZXY01000002.1"/>
</dbReference>
<comment type="caution">
    <text evidence="12">The sequence shown here is derived from an EMBL/GenBank/DDBJ whole genome shotgun (WGS) entry which is preliminary data.</text>
</comment>
<feature type="domain" description="Helicase C-terminal" evidence="11">
    <location>
        <begin position="251"/>
        <end position="405"/>
    </location>
</feature>
<dbReference type="GO" id="GO:0009378">
    <property type="term" value="F:four-way junction helicase activity"/>
    <property type="evidence" value="ECO:0007669"/>
    <property type="project" value="TreeGrafter"/>
</dbReference>
<dbReference type="PROSITE" id="PS00690">
    <property type="entry name" value="DEAH_ATP_HELICASE"/>
    <property type="match status" value="1"/>
</dbReference>
<organism evidence="12 13">
    <name type="scientific">Rhodococcus pyridinivorans KG-16</name>
    <dbReference type="NCBI Taxonomy" id="1441730"/>
    <lineage>
        <taxon>Bacteria</taxon>
        <taxon>Bacillati</taxon>
        <taxon>Actinomycetota</taxon>
        <taxon>Actinomycetes</taxon>
        <taxon>Mycobacteriales</taxon>
        <taxon>Nocardiaceae</taxon>
        <taxon>Rhodococcus</taxon>
    </lineage>
</organism>
<dbReference type="InterPro" id="IPR014001">
    <property type="entry name" value="Helicase_ATP-bd"/>
</dbReference>
<dbReference type="Gene3D" id="3.40.50.300">
    <property type="entry name" value="P-loop containing nucleotide triphosphate hydrolases"/>
    <property type="match status" value="2"/>
</dbReference>
<evidence type="ECO:0000256" key="8">
    <source>
        <dbReference type="ARBA" id="ARBA00034808"/>
    </source>
</evidence>
<keyword evidence="4" id="KW-0067">ATP-binding</keyword>
<feature type="domain" description="Helicase ATP-binding" evidence="10">
    <location>
        <begin position="35"/>
        <end position="210"/>
    </location>
</feature>